<evidence type="ECO:0000313" key="3">
    <source>
        <dbReference type="EMBL" id="TET47668.1"/>
    </source>
</evidence>
<dbReference type="Proteomes" id="UP000315525">
    <property type="component" value="Unassembled WGS sequence"/>
</dbReference>
<keyword evidence="2" id="KW-0804">Transcription</keyword>
<reference evidence="3 4" key="1">
    <citation type="submission" date="2019-03" db="EMBL/GenBank/DDBJ databases">
        <title>Metabolic potential of uncultured bacteria and archaea associated with petroleum seepage in deep-sea sediments.</title>
        <authorList>
            <person name="Dong X."/>
            <person name="Hubert C."/>
        </authorList>
    </citation>
    <scope>NUCLEOTIDE SEQUENCE [LARGE SCALE GENOMIC DNA]</scope>
    <source>
        <strain evidence="3">E44_bin18</strain>
    </source>
</reference>
<evidence type="ECO:0000256" key="2">
    <source>
        <dbReference type="ARBA" id="ARBA00023163"/>
    </source>
</evidence>
<organism evidence="3 4">
    <name type="scientific">candidate division TA06 bacterium</name>
    <dbReference type="NCBI Taxonomy" id="2250710"/>
    <lineage>
        <taxon>Bacteria</taxon>
        <taxon>Bacteria division TA06</taxon>
    </lineage>
</organism>
<dbReference type="GO" id="GO:0000428">
    <property type="term" value="C:DNA-directed RNA polymerase complex"/>
    <property type="evidence" value="ECO:0007669"/>
    <property type="project" value="UniProtKB-KW"/>
</dbReference>
<comment type="caution">
    <text evidence="3">The sequence shown here is derived from an EMBL/GenBank/DDBJ whole genome shotgun (WGS) entry which is preliminary data.</text>
</comment>
<gene>
    <name evidence="3" type="ORF">E3J62_00710</name>
</gene>
<evidence type="ECO:0000313" key="4">
    <source>
        <dbReference type="Proteomes" id="UP000315525"/>
    </source>
</evidence>
<dbReference type="SUPFAM" id="SSF63562">
    <property type="entry name" value="RPB6/omega subunit-like"/>
    <property type="match status" value="1"/>
</dbReference>
<evidence type="ECO:0000256" key="1">
    <source>
        <dbReference type="ARBA" id="ARBA00022478"/>
    </source>
</evidence>
<dbReference type="GO" id="GO:0003677">
    <property type="term" value="F:DNA binding"/>
    <property type="evidence" value="ECO:0007669"/>
    <property type="project" value="InterPro"/>
</dbReference>
<name>A0A523UYQ8_UNCT6</name>
<sequence length="76" mass="8568">MVGELNVDVTGGLREVLSRVKMGIEINRYEFSVAVAKRAREIHELTADSERKTRQRSLRAALEDIVTGAARIEKEK</sequence>
<keyword evidence="1 3" id="KW-0240">DNA-directed RNA polymerase</keyword>
<protein>
    <submittedName>
        <fullName evidence="3">DNA-directed RNA polymerase subunit omega</fullName>
    </submittedName>
</protein>
<dbReference type="InterPro" id="IPR036161">
    <property type="entry name" value="RPB6/omega-like_sf"/>
</dbReference>
<proteinExistence type="predicted"/>
<dbReference type="GO" id="GO:0003899">
    <property type="term" value="F:DNA-directed RNA polymerase activity"/>
    <property type="evidence" value="ECO:0007669"/>
    <property type="project" value="InterPro"/>
</dbReference>
<dbReference type="EMBL" id="SOJN01000011">
    <property type="protein sequence ID" value="TET47668.1"/>
    <property type="molecule type" value="Genomic_DNA"/>
</dbReference>
<accession>A0A523UYQ8</accession>
<dbReference type="AlphaFoldDB" id="A0A523UYQ8"/>
<dbReference type="GO" id="GO:0006351">
    <property type="term" value="P:DNA-templated transcription"/>
    <property type="evidence" value="ECO:0007669"/>
    <property type="project" value="InterPro"/>
</dbReference>